<dbReference type="InterPro" id="IPR011990">
    <property type="entry name" value="TPR-like_helical_dom_sf"/>
</dbReference>
<evidence type="ECO:0000256" key="3">
    <source>
        <dbReference type="ARBA" id="ARBA00023139"/>
    </source>
</evidence>
<evidence type="ECO:0000259" key="9">
    <source>
        <dbReference type="Pfam" id="PF13525"/>
    </source>
</evidence>
<keyword evidence="5 10" id="KW-0449">Lipoprotein</keyword>
<organism evidence="10 11">
    <name type="scientific">Moraxella macacae 0408225</name>
    <dbReference type="NCBI Taxonomy" id="1230338"/>
    <lineage>
        <taxon>Bacteria</taxon>
        <taxon>Pseudomonadati</taxon>
        <taxon>Pseudomonadota</taxon>
        <taxon>Gammaproteobacteria</taxon>
        <taxon>Moraxellales</taxon>
        <taxon>Moraxellaceae</taxon>
        <taxon>Moraxella</taxon>
    </lineage>
</organism>
<feature type="repeat" description="TPR" evidence="7">
    <location>
        <begin position="97"/>
        <end position="130"/>
    </location>
</feature>
<dbReference type="InterPro" id="IPR017689">
    <property type="entry name" value="BamD"/>
</dbReference>
<sequence>MQVMQDSSANFGLTNFGLKLTSASLLALLVIGLTGCQSLKSNPLFGNKDDIAATKVQQSEQAYYQEAKANLNKGNYSKAIANLNDLRTYYPVGAYSEQALLDLMYAYFQHGDYQDAVTSAKKFIELYPTNPQISYAYYVRGVANMHTASDNIMKYTKLNPAHRDVGYYRLAFNDFQELVSKYPNSAYAPDSALRMRYLYNQFAENEMEAARWYIKRKAYLASANRAKWVFQYYPQSLSTPEAIATLAYSYEKLGLIDTANQYKQLLKLNYPDLLAADGSVRLENTHTARNWLNKATLGLLGTSSDSVAINQDTIQDNNQIGNTQTDNMQDVTNLHLAPETSKTQETQDLPTKLPTTN</sequence>
<evidence type="ECO:0000313" key="10">
    <source>
        <dbReference type="EMBL" id="ELA08262.1"/>
    </source>
</evidence>
<evidence type="ECO:0000256" key="7">
    <source>
        <dbReference type="PROSITE-ProRule" id="PRU00339"/>
    </source>
</evidence>
<dbReference type="STRING" id="1230338.MOMA_06861"/>
<keyword evidence="7" id="KW-0802">TPR repeat</keyword>
<dbReference type="EMBL" id="ANIN01000002">
    <property type="protein sequence ID" value="ELA08262.1"/>
    <property type="molecule type" value="Genomic_DNA"/>
</dbReference>
<reference evidence="10 11" key="1">
    <citation type="journal article" date="2013" name="Genome Announc.">
        <title>Genome Sequence of Moraxella macacae 0408225, a Novel Bacterial Species Isolated from a Cynomolgus Macaque with Epistaxis.</title>
        <authorList>
            <person name="Ladner J.T."/>
            <person name="Whitehouse C.A."/>
            <person name="Koroleva G.I."/>
            <person name="Palacios G.F."/>
        </authorList>
    </citation>
    <scope>NUCLEOTIDE SEQUENCE [LARGE SCALE GENOMIC DNA]</scope>
    <source>
        <strain evidence="10 11">0408225</strain>
    </source>
</reference>
<keyword evidence="3" id="KW-0564">Palmitate</keyword>
<dbReference type="GO" id="GO:0043165">
    <property type="term" value="P:Gram-negative-bacterium-type cell outer membrane assembly"/>
    <property type="evidence" value="ECO:0007669"/>
    <property type="project" value="UniProtKB-UniRule"/>
</dbReference>
<dbReference type="InterPro" id="IPR039565">
    <property type="entry name" value="BamD-like"/>
</dbReference>
<dbReference type="PANTHER" id="PTHR37423">
    <property type="entry name" value="SOLUBLE LYTIC MUREIN TRANSGLYCOSYLASE-RELATED"/>
    <property type="match status" value="1"/>
</dbReference>
<dbReference type="InterPro" id="IPR019734">
    <property type="entry name" value="TPR_rpt"/>
</dbReference>
<dbReference type="CDD" id="cd15830">
    <property type="entry name" value="BamD"/>
    <property type="match status" value="1"/>
</dbReference>
<evidence type="ECO:0000256" key="2">
    <source>
        <dbReference type="ARBA" id="ARBA00023136"/>
    </source>
</evidence>
<feature type="region of interest" description="Disordered" evidence="8">
    <location>
        <begin position="337"/>
        <end position="357"/>
    </location>
</feature>
<dbReference type="GO" id="GO:0051205">
    <property type="term" value="P:protein insertion into membrane"/>
    <property type="evidence" value="ECO:0007669"/>
    <property type="project" value="UniProtKB-UniRule"/>
</dbReference>
<dbReference type="Gene3D" id="1.25.40.10">
    <property type="entry name" value="Tetratricopeptide repeat domain"/>
    <property type="match status" value="1"/>
</dbReference>
<dbReference type="Pfam" id="PF13525">
    <property type="entry name" value="YfiO"/>
    <property type="match status" value="1"/>
</dbReference>
<keyword evidence="2 6" id="KW-0472">Membrane</keyword>
<keyword evidence="11" id="KW-1185">Reference proteome</keyword>
<comment type="caution">
    <text evidence="10">The sequence shown here is derived from an EMBL/GenBank/DDBJ whole genome shotgun (WGS) entry which is preliminary data.</text>
</comment>
<comment type="subunit">
    <text evidence="6">Part of the Bam complex.</text>
</comment>
<dbReference type="HAMAP" id="MF_00922">
    <property type="entry name" value="OM_assembly_BamD"/>
    <property type="match status" value="1"/>
</dbReference>
<evidence type="ECO:0000256" key="6">
    <source>
        <dbReference type="HAMAP-Rule" id="MF_00922"/>
    </source>
</evidence>
<dbReference type="Proteomes" id="UP000023795">
    <property type="component" value="Unassembled WGS sequence"/>
</dbReference>
<dbReference type="GO" id="GO:1990063">
    <property type="term" value="C:Bam protein complex"/>
    <property type="evidence" value="ECO:0007669"/>
    <property type="project" value="TreeGrafter"/>
</dbReference>
<dbReference type="AlphaFoldDB" id="L2F5F9"/>
<evidence type="ECO:0000256" key="5">
    <source>
        <dbReference type="ARBA" id="ARBA00023288"/>
    </source>
</evidence>
<protein>
    <recommendedName>
        <fullName evidence="6">Outer membrane protein assembly factor BamD</fullName>
    </recommendedName>
</protein>
<comment type="similarity">
    <text evidence="6">Belongs to the BamD family.</text>
</comment>
<gene>
    <name evidence="6" type="primary">bamD</name>
    <name evidence="10" type="ORF">MOMA_06861</name>
</gene>
<dbReference type="PROSITE" id="PS50005">
    <property type="entry name" value="TPR"/>
    <property type="match status" value="1"/>
</dbReference>
<dbReference type="SUPFAM" id="SSF48452">
    <property type="entry name" value="TPR-like"/>
    <property type="match status" value="1"/>
</dbReference>
<keyword evidence="4 6" id="KW-0998">Cell outer membrane</keyword>
<comment type="subcellular location">
    <subcellularLocation>
        <location evidence="6">Cell outer membrane</location>
    </subcellularLocation>
</comment>
<proteinExistence type="inferred from homology"/>
<evidence type="ECO:0000256" key="1">
    <source>
        <dbReference type="ARBA" id="ARBA00022729"/>
    </source>
</evidence>
<keyword evidence="1 6" id="KW-0732">Signal</keyword>
<comment type="function">
    <text evidence="6">Part of the outer membrane protein assembly complex, which is involved in assembly and insertion of beta-barrel proteins into the outer membrane.</text>
</comment>
<accession>L2F5F9</accession>
<dbReference type="RefSeq" id="WP_009501814.1">
    <property type="nucleotide sequence ID" value="NZ_ANIN01000002.1"/>
</dbReference>
<feature type="compositionally biased region" description="Polar residues" evidence="8">
    <location>
        <begin position="340"/>
        <end position="357"/>
    </location>
</feature>
<dbReference type="PATRIC" id="fig|1230338.3.peg.1466"/>
<dbReference type="PANTHER" id="PTHR37423:SF1">
    <property type="entry name" value="OUTER MEMBRANE PROTEIN ASSEMBLY FACTOR BAMD"/>
    <property type="match status" value="1"/>
</dbReference>
<dbReference type="eggNOG" id="COG4105">
    <property type="taxonomic scope" value="Bacteria"/>
</dbReference>
<evidence type="ECO:0000256" key="8">
    <source>
        <dbReference type="SAM" id="MobiDB-lite"/>
    </source>
</evidence>
<name>L2F5F9_9GAMM</name>
<evidence type="ECO:0000256" key="4">
    <source>
        <dbReference type="ARBA" id="ARBA00023237"/>
    </source>
</evidence>
<evidence type="ECO:0000313" key="11">
    <source>
        <dbReference type="Proteomes" id="UP000023795"/>
    </source>
</evidence>
<dbReference type="NCBIfam" id="TIGR03302">
    <property type="entry name" value="OM_YfiO"/>
    <property type="match status" value="1"/>
</dbReference>
<feature type="domain" description="Outer membrane lipoprotein BamD-like" evidence="9">
    <location>
        <begin position="58"/>
        <end position="264"/>
    </location>
</feature>